<dbReference type="GO" id="GO:0008168">
    <property type="term" value="F:methyltransferase activity"/>
    <property type="evidence" value="ECO:0007669"/>
    <property type="project" value="UniProtKB-KW"/>
</dbReference>
<proteinExistence type="predicted"/>
<gene>
    <name evidence="2" type="ORF">MECH1_V1_3098</name>
</gene>
<accession>A0ABM9NMK2</accession>
<dbReference type="Proteomes" id="UP001497493">
    <property type="component" value="Chromosome"/>
</dbReference>
<dbReference type="GO" id="GO:0032259">
    <property type="term" value="P:methylation"/>
    <property type="evidence" value="ECO:0007669"/>
    <property type="project" value="UniProtKB-KW"/>
</dbReference>
<dbReference type="CDD" id="cd02440">
    <property type="entry name" value="AdoMet_MTases"/>
    <property type="match status" value="1"/>
</dbReference>
<dbReference type="RefSeq" id="WP_348758349.1">
    <property type="nucleotide sequence ID" value="NZ_OZ026884.1"/>
</dbReference>
<dbReference type="Pfam" id="PF08241">
    <property type="entry name" value="Methyltransf_11"/>
    <property type="match status" value="1"/>
</dbReference>
<dbReference type="EMBL" id="OZ026884">
    <property type="protein sequence ID" value="CAL1241874.1"/>
    <property type="molecule type" value="Genomic_DNA"/>
</dbReference>
<dbReference type="PANTHER" id="PTHR43591:SF110">
    <property type="entry name" value="RHODANESE DOMAIN-CONTAINING PROTEIN"/>
    <property type="match status" value="1"/>
</dbReference>
<dbReference type="InterPro" id="IPR013216">
    <property type="entry name" value="Methyltransf_11"/>
</dbReference>
<evidence type="ECO:0000313" key="3">
    <source>
        <dbReference type="Proteomes" id="UP001497493"/>
    </source>
</evidence>
<feature type="domain" description="Methyltransferase type 11" evidence="1">
    <location>
        <begin position="75"/>
        <end position="122"/>
    </location>
</feature>
<name>A0ABM9NMK2_9GAMM</name>
<keyword evidence="2" id="KW-0489">Methyltransferase</keyword>
<dbReference type="Gene3D" id="3.40.50.150">
    <property type="entry name" value="Vaccinia Virus protein VP39"/>
    <property type="match status" value="1"/>
</dbReference>
<evidence type="ECO:0000313" key="2">
    <source>
        <dbReference type="EMBL" id="CAL1241874.1"/>
    </source>
</evidence>
<protein>
    <submittedName>
        <fullName evidence="2">Predicted SAM-depedendent methyltransferase</fullName>
    </submittedName>
</protein>
<keyword evidence="2" id="KW-0808">Transferase</keyword>
<dbReference type="SUPFAM" id="SSF53335">
    <property type="entry name" value="S-adenosyl-L-methionine-dependent methyltransferases"/>
    <property type="match status" value="1"/>
</dbReference>
<dbReference type="PANTHER" id="PTHR43591">
    <property type="entry name" value="METHYLTRANSFERASE"/>
    <property type="match status" value="1"/>
</dbReference>
<organism evidence="2 3">
    <name type="scientific">Candidatus Methylocalor cossyra</name>
    <dbReference type="NCBI Taxonomy" id="3108543"/>
    <lineage>
        <taxon>Bacteria</taxon>
        <taxon>Pseudomonadati</taxon>
        <taxon>Pseudomonadota</taxon>
        <taxon>Gammaproteobacteria</taxon>
        <taxon>Methylococcales</taxon>
        <taxon>Methylococcaceae</taxon>
        <taxon>Candidatus Methylocalor</taxon>
    </lineage>
</organism>
<sequence length="246" mass="28331">MNTLQMLRPSATVKGFMQNLRKLSEVTAELARRKAIEKYLAAHEIKKLHLGAGLSTIPTWLATDLMPSSDEIIFLDATKRFPFPDGTFDYVFSEHMIEHLPWHKGLFMLKECRRVLKPGGTLRVATPDLEILLGLYKRDEAPLHAEYIRWITDLFILPYIPFKDERAYRSSIVINNAFRNWGHQFLYDGELLSTTMQEAGFINIRRVAYGQSEDEHLRGLESHGSIMGNDKLVSFETMIFEATRPV</sequence>
<keyword evidence="3" id="KW-1185">Reference proteome</keyword>
<reference evidence="2 3" key="1">
    <citation type="submission" date="2024-04" db="EMBL/GenBank/DDBJ databases">
        <authorList>
            <person name="Cremers G."/>
        </authorList>
    </citation>
    <scope>NUCLEOTIDE SEQUENCE [LARGE SCALE GENOMIC DNA]</scope>
    <source>
        <strain evidence="2">MeCH1-AG</strain>
    </source>
</reference>
<dbReference type="InterPro" id="IPR029063">
    <property type="entry name" value="SAM-dependent_MTases_sf"/>
</dbReference>
<evidence type="ECO:0000259" key="1">
    <source>
        <dbReference type="Pfam" id="PF08241"/>
    </source>
</evidence>